<dbReference type="Proteomes" id="UP000310477">
    <property type="component" value="Unassembled WGS sequence"/>
</dbReference>
<dbReference type="EMBL" id="SWBO01000004">
    <property type="protein sequence ID" value="TKC01419.1"/>
    <property type="molecule type" value="Genomic_DNA"/>
</dbReference>
<sequence length="70" mass="8440">MAYSIEMWRALNRSLQMESRFFKKYLDEHYPGVYEEIKNEMIKKGMSDLSDSFDDFLVENVPMKVHKKDV</sequence>
<keyword evidence="2" id="KW-1185">Reference proteome</keyword>
<comment type="caution">
    <text evidence="1">The sequence shown here is derived from an EMBL/GenBank/DDBJ whole genome shotgun (WGS) entry which is preliminary data.</text>
</comment>
<evidence type="ECO:0000313" key="2">
    <source>
        <dbReference type="Proteomes" id="UP000310477"/>
    </source>
</evidence>
<reference evidence="1 2" key="1">
    <citation type="submission" date="2019-04" db="EMBL/GenBank/DDBJ databases">
        <title>Pedobacter sp. AR-2-6 sp. nov., isolated from Arctic soil.</title>
        <authorList>
            <person name="Dahal R.H."/>
            <person name="Kim D.-U."/>
        </authorList>
    </citation>
    <scope>NUCLEOTIDE SEQUENCE [LARGE SCALE GENOMIC DNA]</scope>
    <source>
        <strain evidence="1 2">AR-2-6</strain>
    </source>
</reference>
<organism evidence="1 2">
    <name type="scientific">Pedobacter cryotolerans</name>
    <dbReference type="NCBI Taxonomy" id="2571270"/>
    <lineage>
        <taxon>Bacteria</taxon>
        <taxon>Pseudomonadati</taxon>
        <taxon>Bacteroidota</taxon>
        <taxon>Sphingobacteriia</taxon>
        <taxon>Sphingobacteriales</taxon>
        <taxon>Sphingobacteriaceae</taxon>
        <taxon>Pedobacter</taxon>
    </lineage>
</organism>
<gene>
    <name evidence="1" type="ORF">FA045_09290</name>
</gene>
<dbReference type="RefSeq" id="WP_136876787.1">
    <property type="nucleotide sequence ID" value="NZ_SWBO01000004.1"/>
</dbReference>
<evidence type="ECO:0000313" key="1">
    <source>
        <dbReference type="EMBL" id="TKC01419.1"/>
    </source>
</evidence>
<dbReference type="AlphaFoldDB" id="A0A4U1CAD7"/>
<protein>
    <submittedName>
        <fullName evidence="1">Uncharacterized protein</fullName>
    </submittedName>
</protein>
<accession>A0A4U1CAD7</accession>
<name>A0A4U1CAD7_9SPHI</name>
<proteinExistence type="predicted"/>